<evidence type="ECO:0000313" key="1">
    <source>
        <dbReference type="EMBL" id="GFD25038.1"/>
    </source>
</evidence>
<feature type="non-terminal residue" evidence="1">
    <location>
        <position position="1"/>
    </location>
</feature>
<dbReference type="EMBL" id="BKCJ011357434">
    <property type="protein sequence ID" value="GFD25038.1"/>
    <property type="molecule type" value="Genomic_DNA"/>
</dbReference>
<gene>
    <name evidence="1" type="ORF">Tci_897007</name>
</gene>
<reference evidence="1" key="1">
    <citation type="journal article" date="2019" name="Sci. Rep.">
        <title>Draft genome of Tanacetum cinerariifolium, the natural source of mosquito coil.</title>
        <authorList>
            <person name="Yamashiro T."/>
            <person name="Shiraishi A."/>
            <person name="Satake H."/>
            <person name="Nakayama K."/>
        </authorList>
    </citation>
    <scope>NUCLEOTIDE SEQUENCE</scope>
</reference>
<proteinExistence type="predicted"/>
<organism evidence="1">
    <name type="scientific">Tanacetum cinerariifolium</name>
    <name type="common">Dalmatian daisy</name>
    <name type="synonym">Chrysanthemum cinerariifolium</name>
    <dbReference type="NCBI Taxonomy" id="118510"/>
    <lineage>
        <taxon>Eukaryota</taxon>
        <taxon>Viridiplantae</taxon>
        <taxon>Streptophyta</taxon>
        <taxon>Embryophyta</taxon>
        <taxon>Tracheophyta</taxon>
        <taxon>Spermatophyta</taxon>
        <taxon>Magnoliopsida</taxon>
        <taxon>eudicotyledons</taxon>
        <taxon>Gunneridae</taxon>
        <taxon>Pentapetalae</taxon>
        <taxon>asterids</taxon>
        <taxon>campanulids</taxon>
        <taxon>Asterales</taxon>
        <taxon>Asteraceae</taxon>
        <taxon>Asteroideae</taxon>
        <taxon>Anthemideae</taxon>
        <taxon>Anthemidinae</taxon>
        <taxon>Tanacetum</taxon>
    </lineage>
</organism>
<accession>A0A699UUL9</accession>
<name>A0A699UUL9_TANCI</name>
<comment type="caution">
    <text evidence="1">The sequence shown here is derived from an EMBL/GenBank/DDBJ whole genome shotgun (WGS) entry which is preliminary data.</text>
</comment>
<dbReference type="AlphaFoldDB" id="A0A699UUL9"/>
<protein>
    <submittedName>
        <fullName evidence="1">Uncharacterized protein</fullName>
    </submittedName>
</protein>
<sequence length="144" mass="15401">FVAPAVKDNNVRVGILRNAVDFPGVIEAIAVGREGIGDAHARQHGHGYFAFVGAIAHFGRQRVGRGGGGRGQRAQLVAGREGQRLRRSPDDGVIAVGRAFELYRVALNNGLVRAGFHIHVLDDGNLQGVGSSRERAAGRGRRYE</sequence>